<sequence length="268" mass="30652">MEPHKRMPLVRRYITTHNNDGEAVFLSSSRVPECAPNRTAGDDGEVAMLYSTDTFPIQMDQEADVAVYDSYLHTPPGLMPQNGTVMRVVDMRPSKETPMHRTISLDYGVVLEGEVELLLDSGQSRVMRRGDVSIQRGTSHSYRNRSDTDWCRLLFVFLPTGPLTVGGKELKEEWYDEWGEEKQEEEKQGEKQEEGKQEEGKQEEEKQDSEKQEGENQEEGKQEEGKQEEKQEDGEQQGEKPEDQKQEDGKRHGPLEKAKSKISALKYS</sequence>
<comment type="caution">
    <text evidence="3">The sequence shown here is derived from an EMBL/GenBank/DDBJ whole genome shotgun (WGS) entry which is preliminary data.</text>
</comment>
<evidence type="ECO:0000259" key="2">
    <source>
        <dbReference type="Pfam" id="PF07883"/>
    </source>
</evidence>
<dbReference type="InterPro" id="IPR047142">
    <property type="entry name" value="OryJ/VirC-like"/>
</dbReference>
<dbReference type="OrthoDB" id="5840532at2759"/>
<protein>
    <recommendedName>
        <fullName evidence="2">Cupin type-2 domain-containing protein</fullName>
    </recommendedName>
</protein>
<proteinExistence type="predicted"/>
<dbReference type="GeneID" id="25312683"/>
<dbReference type="EMBL" id="LASV01000025">
    <property type="protein sequence ID" value="KKA25312.1"/>
    <property type="molecule type" value="Genomic_DNA"/>
</dbReference>
<gene>
    <name evidence="3" type="ORF">T310_0629</name>
</gene>
<evidence type="ECO:0000313" key="3">
    <source>
        <dbReference type="EMBL" id="KKA25312.1"/>
    </source>
</evidence>
<feature type="compositionally biased region" description="Basic and acidic residues" evidence="1">
    <location>
        <begin position="237"/>
        <end position="259"/>
    </location>
</feature>
<dbReference type="Gene3D" id="2.60.120.10">
    <property type="entry name" value="Jelly Rolls"/>
    <property type="match status" value="1"/>
</dbReference>
<dbReference type="Proteomes" id="UP000053958">
    <property type="component" value="Unassembled WGS sequence"/>
</dbReference>
<feature type="domain" description="Cupin type-2" evidence="2">
    <location>
        <begin position="88"/>
        <end position="157"/>
    </location>
</feature>
<dbReference type="RefSeq" id="XP_013331924.1">
    <property type="nucleotide sequence ID" value="XM_013476470.1"/>
</dbReference>
<dbReference type="AlphaFoldDB" id="A0A0F4Z470"/>
<dbReference type="InterPro" id="IPR014710">
    <property type="entry name" value="RmlC-like_jellyroll"/>
</dbReference>
<feature type="region of interest" description="Disordered" evidence="1">
    <location>
        <begin position="178"/>
        <end position="268"/>
    </location>
</feature>
<dbReference type="PANTHER" id="PTHR36156">
    <property type="entry name" value="SLR2101 PROTEIN"/>
    <property type="match status" value="1"/>
</dbReference>
<evidence type="ECO:0000256" key="1">
    <source>
        <dbReference type="SAM" id="MobiDB-lite"/>
    </source>
</evidence>
<keyword evidence="4" id="KW-1185">Reference proteome</keyword>
<dbReference type="CDD" id="cd02231">
    <property type="entry name" value="cupin_BLL6423-like"/>
    <property type="match status" value="1"/>
</dbReference>
<accession>A0A0F4Z470</accession>
<name>A0A0F4Z470_RASE3</name>
<dbReference type="Pfam" id="PF07883">
    <property type="entry name" value="Cupin_2"/>
    <property type="match status" value="1"/>
</dbReference>
<reference evidence="3 4" key="1">
    <citation type="submission" date="2015-04" db="EMBL/GenBank/DDBJ databases">
        <authorList>
            <person name="Heijne W.H."/>
            <person name="Fedorova N.D."/>
            <person name="Nierman W.C."/>
            <person name="Vollebregt A.W."/>
            <person name="Zhao Z."/>
            <person name="Wu L."/>
            <person name="Kumar M."/>
            <person name="Stam H."/>
            <person name="van den Berg M.A."/>
            <person name="Pel H.J."/>
        </authorList>
    </citation>
    <scope>NUCLEOTIDE SEQUENCE [LARGE SCALE GENOMIC DNA]</scope>
    <source>
        <strain evidence="3 4">CBS 393.64</strain>
    </source>
</reference>
<dbReference type="InterPro" id="IPR013096">
    <property type="entry name" value="Cupin_2"/>
</dbReference>
<dbReference type="SUPFAM" id="SSF51182">
    <property type="entry name" value="RmlC-like cupins"/>
    <property type="match status" value="1"/>
</dbReference>
<evidence type="ECO:0000313" key="4">
    <source>
        <dbReference type="Proteomes" id="UP000053958"/>
    </source>
</evidence>
<feature type="compositionally biased region" description="Basic and acidic residues" evidence="1">
    <location>
        <begin position="180"/>
        <end position="229"/>
    </location>
</feature>
<dbReference type="InterPro" id="IPR011051">
    <property type="entry name" value="RmlC_Cupin_sf"/>
</dbReference>
<dbReference type="PANTHER" id="PTHR36156:SF3">
    <property type="entry name" value="CUPIN 2 CONSERVED BARREL DOMAIN-CONTAINING PROTEIN"/>
    <property type="match status" value="1"/>
</dbReference>
<organism evidence="3 4">
    <name type="scientific">Rasamsonia emersonii (strain ATCC 16479 / CBS 393.64 / IMI 116815)</name>
    <dbReference type="NCBI Taxonomy" id="1408163"/>
    <lineage>
        <taxon>Eukaryota</taxon>
        <taxon>Fungi</taxon>
        <taxon>Dikarya</taxon>
        <taxon>Ascomycota</taxon>
        <taxon>Pezizomycotina</taxon>
        <taxon>Eurotiomycetes</taxon>
        <taxon>Eurotiomycetidae</taxon>
        <taxon>Eurotiales</taxon>
        <taxon>Trichocomaceae</taxon>
        <taxon>Rasamsonia</taxon>
    </lineage>
</organism>
<dbReference type="STRING" id="1408163.A0A0F4Z470"/>